<proteinExistence type="predicted"/>
<protein>
    <submittedName>
        <fullName evidence="2">Uncharacterized protein</fullName>
    </submittedName>
</protein>
<dbReference type="EMBL" id="CP001738">
    <property type="protein sequence ID" value="ACY95742.1"/>
    <property type="molecule type" value="Genomic_DNA"/>
</dbReference>
<gene>
    <name evidence="2" type="ordered locus">Tcur_0135</name>
</gene>
<organism evidence="2 3">
    <name type="scientific">Thermomonospora curvata (strain ATCC 19995 / DSM 43183 / JCM 3096 / KCTC 9072 / NBRC 15933 / NCIMB 10081 / Henssen B9)</name>
    <dbReference type="NCBI Taxonomy" id="471852"/>
    <lineage>
        <taxon>Bacteria</taxon>
        <taxon>Bacillati</taxon>
        <taxon>Actinomycetota</taxon>
        <taxon>Actinomycetes</taxon>
        <taxon>Streptosporangiales</taxon>
        <taxon>Thermomonosporaceae</taxon>
        <taxon>Thermomonospora</taxon>
    </lineage>
</organism>
<dbReference type="AlphaFoldDB" id="D1AEC6"/>
<dbReference type="OrthoDB" id="3478103at2"/>
<keyword evidence="3" id="KW-1185">Reference proteome</keyword>
<feature type="transmembrane region" description="Helical" evidence="1">
    <location>
        <begin position="85"/>
        <end position="104"/>
    </location>
</feature>
<dbReference type="HOGENOM" id="CLU_1884811_0_0_11"/>
<sequence length="135" mass="14610">MTDRQDDKDVPTLEDELFALGSEGADRGRAEPIIRTPAVPPWERLAKVDRGDLVRFAAGFATFAFIDLVMMYGPLMGRGDSGMPQFVALLVLAFGLGGMFAWHVRGAWRPYGLGMMGGWVALTLLSAGFLTGLMG</sequence>
<feature type="transmembrane region" description="Helical" evidence="1">
    <location>
        <begin position="111"/>
        <end position="134"/>
    </location>
</feature>
<dbReference type="RefSeq" id="WP_012850526.1">
    <property type="nucleotide sequence ID" value="NC_013510.1"/>
</dbReference>
<feature type="transmembrane region" description="Helical" evidence="1">
    <location>
        <begin position="53"/>
        <end position="73"/>
    </location>
</feature>
<keyword evidence="1" id="KW-0472">Membrane</keyword>
<dbReference type="KEGG" id="tcu:Tcur_0135"/>
<dbReference type="Proteomes" id="UP000001918">
    <property type="component" value="Chromosome"/>
</dbReference>
<evidence type="ECO:0000313" key="2">
    <source>
        <dbReference type="EMBL" id="ACY95742.1"/>
    </source>
</evidence>
<keyword evidence="1" id="KW-1133">Transmembrane helix</keyword>
<name>D1AEC6_THECD</name>
<reference evidence="2 3" key="1">
    <citation type="journal article" date="2011" name="Stand. Genomic Sci.">
        <title>Complete genome sequence of Thermomonospora curvata type strain (B9).</title>
        <authorList>
            <person name="Chertkov O."/>
            <person name="Sikorski J."/>
            <person name="Nolan M."/>
            <person name="Lapidus A."/>
            <person name="Lucas S."/>
            <person name="Del Rio T.G."/>
            <person name="Tice H."/>
            <person name="Cheng J.F."/>
            <person name="Goodwin L."/>
            <person name="Pitluck S."/>
            <person name="Liolios K."/>
            <person name="Ivanova N."/>
            <person name="Mavromatis K."/>
            <person name="Mikhailova N."/>
            <person name="Ovchinnikova G."/>
            <person name="Pati A."/>
            <person name="Chen A."/>
            <person name="Palaniappan K."/>
            <person name="Djao O.D."/>
            <person name="Land M."/>
            <person name="Hauser L."/>
            <person name="Chang Y.J."/>
            <person name="Jeffries C.D."/>
            <person name="Brettin T."/>
            <person name="Han C."/>
            <person name="Detter J.C."/>
            <person name="Rohde M."/>
            <person name="Goker M."/>
            <person name="Woyke T."/>
            <person name="Bristow J."/>
            <person name="Eisen J.A."/>
            <person name="Markowitz V."/>
            <person name="Hugenholtz P."/>
            <person name="Klenk H.P."/>
            <person name="Kyrpides N.C."/>
        </authorList>
    </citation>
    <scope>NUCLEOTIDE SEQUENCE [LARGE SCALE GENOMIC DNA]</scope>
    <source>
        <strain evidence="3">ATCC 19995 / DSM 43183 / JCM 3096 / KCTC 9072 / NBRC 15933 / NCIMB 10081 / Henssen B9</strain>
    </source>
</reference>
<evidence type="ECO:0000256" key="1">
    <source>
        <dbReference type="SAM" id="Phobius"/>
    </source>
</evidence>
<keyword evidence="1" id="KW-0812">Transmembrane</keyword>
<accession>D1AEC6</accession>
<evidence type="ECO:0000313" key="3">
    <source>
        <dbReference type="Proteomes" id="UP000001918"/>
    </source>
</evidence>